<comment type="caution">
    <text evidence="1">The sequence shown here is derived from an EMBL/GenBank/DDBJ whole genome shotgun (WGS) entry which is preliminary data.</text>
</comment>
<protein>
    <submittedName>
        <fullName evidence="1">Uncharacterized protein</fullName>
    </submittedName>
</protein>
<proteinExistence type="predicted"/>
<gene>
    <name evidence="1" type="ORF">ACFPT7_18390</name>
</gene>
<evidence type="ECO:0000313" key="2">
    <source>
        <dbReference type="Proteomes" id="UP001596091"/>
    </source>
</evidence>
<reference evidence="2" key="1">
    <citation type="journal article" date="2019" name="Int. J. Syst. Evol. Microbiol.">
        <title>The Global Catalogue of Microorganisms (GCM) 10K type strain sequencing project: providing services to taxonomists for standard genome sequencing and annotation.</title>
        <authorList>
            <consortium name="The Broad Institute Genomics Platform"/>
            <consortium name="The Broad Institute Genome Sequencing Center for Infectious Disease"/>
            <person name="Wu L."/>
            <person name="Ma J."/>
        </authorList>
    </citation>
    <scope>NUCLEOTIDE SEQUENCE [LARGE SCALE GENOMIC DNA]</scope>
    <source>
        <strain evidence="2">JCM 4087</strain>
    </source>
</reference>
<dbReference type="RefSeq" id="WP_263342014.1">
    <property type="nucleotide sequence ID" value="NZ_JAGSYH010000009.1"/>
</dbReference>
<name>A0ABW1EJ14_9BACT</name>
<evidence type="ECO:0000313" key="1">
    <source>
        <dbReference type="EMBL" id="MFC5864281.1"/>
    </source>
</evidence>
<dbReference type="EMBL" id="JBHSPH010000009">
    <property type="protein sequence ID" value="MFC5864281.1"/>
    <property type="molecule type" value="Genomic_DNA"/>
</dbReference>
<keyword evidence="2" id="KW-1185">Reference proteome</keyword>
<dbReference type="Proteomes" id="UP001596091">
    <property type="component" value="Unassembled WGS sequence"/>
</dbReference>
<accession>A0ABW1EJ14</accession>
<sequence length="185" mass="20822">MAKKRSFLLRAVEEKLLIRFSRPFEWGSVKGYVLDVGPKFILMAVFGDGFTLDGFLCCRIADIRNLKCASDSIASMYQTVLNKRGQEIPSRPTIDLANVESILQTANQAFPLVAIHREKTKPGVCHIGCVTEISEGRFWMREIDTDASWGEDELFRYKLSDVTLVEFDGDYERGLHEAGGSPPLK</sequence>
<organism evidence="1 2">
    <name type="scientific">Acidicapsa dinghuensis</name>
    <dbReference type="NCBI Taxonomy" id="2218256"/>
    <lineage>
        <taxon>Bacteria</taxon>
        <taxon>Pseudomonadati</taxon>
        <taxon>Acidobacteriota</taxon>
        <taxon>Terriglobia</taxon>
        <taxon>Terriglobales</taxon>
        <taxon>Acidobacteriaceae</taxon>
        <taxon>Acidicapsa</taxon>
    </lineage>
</organism>